<dbReference type="GO" id="GO:0004315">
    <property type="term" value="F:3-oxoacyl-[acyl-carrier-protein] synthase activity"/>
    <property type="evidence" value="ECO:0007669"/>
    <property type="project" value="UniProtKB-UniRule"/>
</dbReference>
<dbReference type="FunFam" id="3.40.47.10:FF:000018">
    <property type="entry name" value="3-oxoacyl-[acyl-carrier-protein] synthase 2"/>
    <property type="match status" value="1"/>
</dbReference>
<feature type="domain" description="Ketosynthase family 3 (KS3)" evidence="14">
    <location>
        <begin position="3"/>
        <end position="413"/>
    </location>
</feature>
<evidence type="ECO:0000256" key="11">
    <source>
        <dbReference type="PIRNR" id="PIRNR000447"/>
    </source>
</evidence>
<reference evidence="16" key="1">
    <citation type="submission" date="2016-11" db="EMBL/GenBank/DDBJ databases">
        <authorList>
            <person name="Varghese N."/>
            <person name="Submissions S."/>
        </authorList>
    </citation>
    <scope>NUCLEOTIDE SEQUENCE [LARGE SCALE GENOMIC DNA]</scope>
    <source>
        <strain evidence="16">UWOS</strain>
    </source>
</reference>
<dbReference type="InterPro" id="IPR014031">
    <property type="entry name" value="Ketoacyl_synth_C"/>
</dbReference>
<dbReference type="EMBL" id="FRAW01000009">
    <property type="protein sequence ID" value="SHK54063.1"/>
    <property type="molecule type" value="Genomic_DNA"/>
</dbReference>
<comment type="function">
    <text evidence="11">Involved in the type II fatty acid elongation cycle. Catalyzes the elongation of a wide range of acyl-ACP by the addition of two carbons from malonyl-ACP to an acyl acceptor. Can efficiently catalyze the conversion of palmitoleoyl-ACP (cis-hexadec-9-enoyl-ACP) to cis-vaccenoyl-ACP (cis-octadec-11-enoyl-ACP), an essential step in the thermal regulation of fatty acid composition.</text>
</comment>
<dbReference type="PIRSF" id="PIRSF000447">
    <property type="entry name" value="KAS_II"/>
    <property type="match status" value="1"/>
</dbReference>
<evidence type="ECO:0000313" key="16">
    <source>
        <dbReference type="Proteomes" id="UP000184275"/>
    </source>
</evidence>
<evidence type="ECO:0000256" key="4">
    <source>
        <dbReference type="ARBA" id="ARBA00014657"/>
    </source>
</evidence>
<evidence type="ECO:0000256" key="9">
    <source>
        <dbReference type="ARBA" id="ARBA00023160"/>
    </source>
</evidence>
<evidence type="ECO:0000256" key="10">
    <source>
        <dbReference type="ARBA" id="ARBA00023315"/>
    </source>
</evidence>
<evidence type="ECO:0000256" key="1">
    <source>
        <dbReference type="ARBA" id="ARBA00005194"/>
    </source>
</evidence>
<keyword evidence="7" id="KW-0276">Fatty acid metabolism</keyword>
<evidence type="ECO:0000256" key="13">
    <source>
        <dbReference type="RuleBase" id="RU003694"/>
    </source>
</evidence>
<dbReference type="InterPro" id="IPR016039">
    <property type="entry name" value="Thiolase-like"/>
</dbReference>
<dbReference type="GO" id="GO:0006633">
    <property type="term" value="P:fatty acid biosynthetic process"/>
    <property type="evidence" value="ECO:0007669"/>
    <property type="project" value="UniProtKB-UniRule"/>
</dbReference>
<keyword evidence="16" id="KW-1185">Reference proteome</keyword>
<keyword evidence="8" id="KW-0443">Lipid metabolism</keyword>
<comment type="similarity">
    <text evidence="2 11 13">Belongs to the thiolase-like superfamily. Beta-ketoacyl-ACP synthases family.</text>
</comment>
<dbReference type="InterPro" id="IPR017568">
    <property type="entry name" value="3-oxoacyl-ACP_synth-2"/>
</dbReference>
<evidence type="ECO:0000256" key="6">
    <source>
        <dbReference type="ARBA" id="ARBA00022679"/>
    </source>
</evidence>
<dbReference type="SMART" id="SM00825">
    <property type="entry name" value="PKS_KS"/>
    <property type="match status" value="1"/>
</dbReference>
<dbReference type="Proteomes" id="UP000184275">
    <property type="component" value="Unassembled WGS sequence"/>
</dbReference>
<evidence type="ECO:0000256" key="3">
    <source>
        <dbReference type="ARBA" id="ARBA00012356"/>
    </source>
</evidence>
<sequence length="416" mass="43539">MSKRRVVITGMGAVSPIGKTVPSLWKSIQQGKSGVAPITLFDAANCPVKIAAEVKDFKPEEHGIDPKEARRMARFTQFLLAAANEAVADARLSRELLAGDKTGIVAGSGLGGLDVVDSTYMQYVNGGKRKVSPLAMPQLIPNEACANVSIALGITGSAWTIASACASGTDAIGIALDTIRSGRLDVCLAGGSESAITDYSIKSFAGMHALTDKFNDAPEKASRPFDKDRSGFVMGEGGGVLVLEEWEHAKARGAKIYAELAGYGASADAYHITSPRPGGETCAKALLRAMQDAEVRPEEIDYYNAHGTSTHLNDSTETAMLKVALGPHAYKIKVSSTKSMTGHCVGAAGAIEAIISALAINDSYFPATINLDSPDPECDLDYTPNVGVSGEIRCVASASLGFGGHNGVVIIKKFKD</sequence>
<keyword evidence="5 11" id="KW-0444">Lipid biosynthesis</keyword>
<dbReference type="EC" id="2.3.1.179" evidence="3 11"/>
<dbReference type="PANTHER" id="PTHR11712:SF336">
    <property type="entry name" value="3-OXOACYL-[ACYL-CARRIER-PROTEIN] SYNTHASE, MITOCHONDRIAL"/>
    <property type="match status" value="1"/>
</dbReference>
<keyword evidence="10 11" id="KW-0012">Acyltransferase</keyword>
<dbReference type="RefSeq" id="WP_073303517.1">
    <property type="nucleotide sequence ID" value="NZ_FRAW01000009.1"/>
</dbReference>
<comment type="pathway">
    <text evidence="1 11">Lipid metabolism; fatty acid biosynthesis.</text>
</comment>
<evidence type="ECO:0000259" key="14">
    <source>
        <dbReference type="PROSITE" id="PS52004"/>
    </source>
</evidence>
<comment type="catalytic activity">
    <reaction evidence="11">
        <text>(9Z)-hexadecenoyl-[ACP] + malonyl-[ACP] + H(+) = 3-oxo-(11Z)-octadecenoyl-[ACP] + holo-[ACP] + CO2</text>
        <dbReference type="Rhea" id="RHEA:55040"/>
        <dbReference type="Rhea" id="RHEA-COMP:9623"/>
        <dbReference type="Rhea" id="RHEA-COMP:9685"/>
        <dbReference type="Rhea" id="RHEA-COMP:10800"/>
        <dbReference type="Rhea" id="RHEA-COMP:14074"/>
        <dbReference type="ChEBI" id="CHEBI:15378"/>
        <dbReference type="ChEBI" id="CHEBI:16526"/>
        <dbReference type="ChEBI" id="CHEBI:64479"/>
        <dbReference type="ChEBI" id="CHEBI:78449"/>
        <dbReference type="ChEBI" id="CHEBI:83989"/>
        <dbReference type="ChEBI" id="CHEBI:138538"/>
        <dbReference type="EC" id="2.3.1.179"/>
    </reaction>
</comment>
<evidence type="ECO:0000256" key="12">
    <source>
        <dbReference type="PIRSR" id="PIRSR000447-1"/>
    </source>
</evidence>
<dbReference type="PROSITE" id="PS52004">
    <property type="entry name" value="KS3_2"/>
    <property type="match status" value="1"/>
</dbReference>
<evidence type="ECO:0000256" key="7">
    <source>
        <dbReference type="ARBA" id="ARBA00022832"/>
    </source>
</evidence>
<dbReference type="Gene3D" id="3.40.47.10">
    <property type="match status" value="1"/>
</dbReference>
<evidence type="ECO:0000256" key="2">
    <source>
        <dbReference type="ARBA" id="ARBA00008467"/>
    </source>
</evidence>
<dbReference type="PROSITE" id="PS00606">
    <property type="entry name" value="KS3_1"/>
    <property type="match status" value="1"/>
</dbReference>
<feature type="active site" description="For beta-ketoacyl synthase activity" evidence="12">
    <location>
        <position position="165"/>
    </location>
</feature>
<evidence type="ECO:0000256" key="8">
    <source>
        <dbReference type="ARBA" id="ARBA00023098"/>
    </source>
</evidence>
<dbReference type="UniPathway" id="UPA00094"/>
<dbReference type="PANTHER" id="PTHR11712">
    <property type="entry name" value="POLYKETIDE SYNTHASE-RELATED"/>
    <property type="match status" value="1"/>
</dbReference>
<name>A0A1M6TAP2_9BACT</name>
<proteinExistence type="inferred from homology"/>
<comment type="catalytic activity">
    <reaction evidence="11">
        <text>a fatty acyl-[ACP] + malonyl-[ACP] + H(+) = a 3-oxoacyl-[ACP] + holo-[ACP] + CO2</text>
        <dbReference type="Rhea" id="RHEA:22836"/>
        <dbReference type="Rhea" id="RHEA-COMP:9623"/>
        <dbReference type="Rhea" id="RHEA-COMP:9685"/>
        <dbReference type="Rhea" id="RHEA-COMP:9916"/>
        <dbReference type="Rhea" id="RHEA-COMP:14125"/>
        <dbReference type="ChEBI" id="CHEBI:15378"/>
        <dbReference type="ChEBI" id="CHEBI:16526"/>
        <dbReference type="ChEBI" id="CHEBI:64479"/>
        <dbReference type="ChEBI" id="CHEBI:78449"/>
        <dbReference type="ChEBI" id="CHEBI:78776"/>
        <dbReference type="ChEBI" id="CHEBI:138651"/>
    </reaction>
</comment>
<dbReference type="Pfam" id="PF00109">
    <property type="entry name" value="ketoacyl-synt"/>
    <property type="match status" value="1"/>
</dbReference>
<dbReference type="InterPro" id="IPR018201">
    <property type="entry name" value="Ketoacyl_synth_AS"/>
</dbReference>
<keyword evidence="6 11" id="KW-0808">Transferase</keyword>
<gene>
    <name evidence="15" type="ORF">SAMN05720469_10951</name>
</gene>
<dbReference type="InterPro" id="IPR000794">
    <property type="entry name" value="Beta-ketoacyl_synthase"/>
</dbReference>
<accession>A0A1M6TAP2</accession>
<dbReference type="NCBIfam" id="TIGR03150">
    <property type="entry name" value="fabF"/>
    <property type="match status" value="1"/>
</dbReference>
<organism evidence="15 16">
    <name type="scientific">Fibrobacter intestinalis</name>
    <dbReference type="NCBI Taxonomy" id="28122"/>
    <lineage>
        <taxon>Bacteria</taxon>
        <taxon>Pseudomonadati</taxon>
        <taxon>Fibrobacterota</taxon>
        <taxon>Fibrobacteria</taxon>
        <taxon>Fibrobacterales</taxon>
        <taxon>Fibrobacteraceae</taxon>
        <taxon>Fibrobacter</taxon>
    </lineage>
</organism>
<dbReference type="Pfam" id="PF02801">
    <property type="entry name" value="Ketoacyl-synt_C"/>
    <property type="match status" value="1"/>
</dbReference>
<keyword evidence="9 11" id="KW-0275">Fatty acid biosynthesis</keyword>
<dbReference type="AlphaFoldDB" id="A0A1M6TAP2"/>
<dbReference type="NCBIfam" id="NF005589">
    <property type="entry name" value="PRK07314.1"/>
    <property type="match status" value="1"/>
</dbReference>
<evidence type="ECO:0000256" key="5">
    <source>
        <dbReference type="ARBA" id="ARBA00022516"/>
    </source>
</evidence>
<dbReference type="InterPro" id="IPR014030">
    <property type="entry name" value="Ketoacyl_synth_N"/>
</dbReference>
<dbReference type="CDD" id="cd00834">
    <property type="entry name" value="KAS_I_II"/>
    <property type="match status" value="1"/>
</dbReference>
<dbReference type="InterPro" id="IPR020841">
    <property type="entry name" value="PKS_Beta-ketoAc_synthase_dom"/>
</dbReference>
<dbReference type="SUPFAM" id="SSF53901">
    <property type="entry name" value="Thiolase-like"/>
    <property type="match status" value="2"/>
</dbReference>
<dbReference type="GO" id="GO:0005829">
    <property type="term" value="C:cytosol"/>
    <property type="evidence" value="ECO:0007669"/>
    <property type="project" value="TreeGrafter"/>
</dbReference>
<evidence type="ECO:0000313" key="15">
    <source>
        <dbReference type="EMBL" id="SHK54063.1"/>
    </source>
</evidence>
<protein>
    <recommendedName>
        <fullName evidence="4 11">3-oxoacyl-[acyl-carrier-protein] synthase 2</fullName>
        <ecNumber evidence="3 11">2.3.1.179</ecNumber>
    </recommendedName>
</protein>